<organism evidence="3 4">
    <name type="scientific">Bacillus seohaeanensis</name>
    <dbReference type="NCBI Taxonomy" id="284580"/>
    <lineage>
        <taxon>Bacteria</taxon>
        <taxon>Bacillati</taxon>
        <taxon>Bacillota</taxon>
        <taxon>Bacilli</taxon>
        <taxon>Bacillales</taxon>
        <taxon>Bacillaceae</taxon>
        <taxon>Bacillus</taxon>
    </lineage>
</organism>
<feature type="region of interest" description="Disordered" evidence="1">
    <location>
        <begin position="58"/>
        <end position="91"/>
    </location>
</feature>
<dbReference type="EMBL" id="JBHUMF010000011">
    <property type="protein sequence ID" value="MFD2680052.1"/>
    <property type="molecule type" value="Genomic_DNA"/>
</dbReference>
<sequence length="472" mass="50007">MTEKLLKKVFVMAALFIILFQSFSIPAFAAIQPWEGKSWEGNPWTGDPWDGADLKWEGDSWEGNPWEGSNTEGNDWDGKGTDGNGTTGEGWNGYDWSSTPWYLDPWLNNGWSPNGFTGNGTNGSPFTGDGTSGNPFSGNGTNGEAFTGDAINGSPFSGNGTNGNPFTGLGTNGYPFLGYGTNGQPFLGYGSNYKLTEVSPSDSPTADDPIYSGYDWMKFAVNDLGIAGLQTLGQSNIDLSDLGTWNTKSKTFYLKMLESTFKFSSKDIAMLELGADSLDVGKNVKDFRNNMRNLRDTSVLLRNGVSPYLSNPQLLLDGVKNIKLSTIATSTAQLGSNTYNAFKSMAPLGKLNVIGATVGAGFSAVDTFQNTVKLFNADTGKERVAAGADLGQSTGSLLMNVGTGVAAFPGGQVVGGALIAGGAALWLGGTVVKHWGTIKNAVKHPVKTVKKLGKGIADKAKKGWKTVKGWFS</sequence>
<proteinExistence type="predicted"/>
<feature type="compositionally biased region" description="Gly residues" evidence="1">
    <location>
        <begin position="81"/>
        <end position="91"/>
    </location>
</feature>
<evidence type="ECO:0000313" key="3">
    <source>
        <dbReference type="EMBL" id="MFD2680052.1"/>
    </source>
</evidence>
<comment type="caution">
    <text evidence="3">The sequence shown here is derived from an EMBL/GenBank/DDBJ whole genome shotgun (WGS) entry which is preliminary data.</text>
</comment>
<gene>
    <name evidence="3" type="ORF">ACFSUL_04735</name>
</gene>
<feature type="compositionally biased region" description="Polar residues" evidence="1">
    <location>
        <begin position="132"/>
        <end position="144"/>
    </location>
</feature>
<accession>A0ABW5RMY0</accession>
<evidence type="ECO:0000313" key="4">
    <source>
        <dbReference type="Proteomes" id="UP001597506"/>
    </source>
</evidence>
<keyword evidence="2" id="KW-0732">Signal</keyword>
<evidence type="ECO:0000256" key="2">
    <source>
        <dbReference type="SAM" id="SignalP"/>
    </source>
</evidence>
<feature type="chain" id="PRO_5045812278" evidence="2">
    <location>
        <begin position="30"/>
        <end position="472"/>
    </location>
</feature>
<dbReference type="Proteomes" id="UP001597506">
    <property type="component" value="Unassembled WGS sequence"/>
</dbReference>
<keyword evidence="4" id="KW-1185">Reference proteome</keyword>
<protein>
    <submittedName>
        <fullName evidence="3">Uncharacterized protein</fullName>
    </submittedName>
</protein>
<name>A0ABW5RMY0_9BACI</name>
<evidence type="ECO:0000256" key="1">
    <source>
        <dbReference type="SAM" id="MobiDB-lite"/>
    </source>
</evidence>
<dbReference type="RefSeq" id="WP_377933175.1">
    <property type="nucleotide sequence ID" value="NZ_JBHUMF010000011.1"/>
</dbReference>
<reference evidence="4" key="1">
    <citation type="journal article" date="2019" name="Int. J. Syst. Evol. Microbiol.">
        <title>The Global Catalogue of Microorganisms (GCM) 10K type strain sequencing project: providing services to taxonomists for standard genome sequencing and annotation.</title>
        <authorList>
            <consortium name="The Broad Institute Genomics Platform"/>
            <consortium name="The Broad Institute Genome Sequencing Center for Infectious Disease"/>
            <person name="Wu L."/>
            <person name="Ma J."/>
        </authorList>
    </citation>
    <scope>NUCLEOTIDE SEQUENCE [LARGE SCALE GENOMIC DNA]</scope>
    <source>
        <strain evidence="4">KCTC 3913</strain>
    </source>
</reference>
<feature type="region of interest" description="Disordered" evidence="1">
    <location>
        <begin position="115"/>
        <end position="152"/>
    </location>
</feature>
<feature type="signal peptide" evidence="2">
    <location>
        <begin position="1"/>
        <end position="29"/>
    </location>
</feature>